<evidence type="ECO:0000256" key="1">
    <source>
        <dbReference type="ARBA" id="ARBA00004115"/>
    </source>
</evidence>
<evidence type="ECO:0000259" key="9">
    <source>
        <dbReference type="Pfam" id="PF22902"/>
    </source>
</evidence>
<dbReference type="Pfam" id="PF23141">
    <property type="entry name" value="Ig_NOMO"/>
    <property type="match status" value="1"/>
</dbReference>
<evidence type="ECO:0000259" key="12">
    <source>
        <dbReference type="Pfam" id="PF23194"/>
    </source>
</evidence>
<evidence type="ECO:0000256" key="3">
    <source>
        <dbReference type="ARBA" id="ARBA00022729"/>
    </source>
</evidence>
<gene>
    <name evidence="13" type="primary">Necator_chrIII.g12662</name>
    <name evidence="13" type="ORF">RB195_011895</name>
</gene>
<dbReference type="InterPro" id="IPR013783">
    <property type="entry name" value="Ig-like_fold"/>
</dbReference>
<dbReference type="InterPro" id="IPR056319">
    <property type="entry name" value="NOMO_7th"/>
</dbReference>
<evidence type="ECO:0000256" key="7">
    <source>
        <dbReference type="SAM" id="Phobius"/>
    </source>
</evidence>
<dbReference type="InterPro" id="IPR051417">
    <property type="entry name" value="SDr/BOS_complex"/>
</dbReference>
<evidence type="ECO:0000256" key="4">
    <source>
        <dbReference type="ARBA" id="ARBA00022824"/>
    </source>
</evidence>
<evidence type="ECO:0000256" key="5">
    <source>
        <dbReference type="ARBA" id="ARBA00022989"/>
    </source>
</evidence>
<reference evidence="13 14" key="1">
    <citation type="submission" date="2023-08" db="EMBL/GenBank/DDBJ databases">
        <title>A Necator americanus chromosomal reference genome.</title>
        <authorList>
            <person name="Ilik V."/>
            <person name="Petrzelkova K.J."/>
            <person name="Pardy F."/>
            <person name="Fuh T."/>
            <person name="Niatou-Singa F.S."/>
            <person name="Gouil Q."/>
            <person name="Baker L."/>
            <person name="Ritchie M.E."/>
            <person name="Jex A.R."/>
            <person name="Gazzola D."/>
            <person name="Li H."/>
            <person name="Toshio Fujiwara R."/>
            <person name="Zhan B."/>
            <person name="Aroian R.V."/>
            <person name="Pafco B."/>
            <person name="Schwarz E.M."/>
        </authorList>
    </citation>
    <scope>NUCLEOTIDE SEQUENCE [LARGE SCALE GENOMIC DNA]</scope>
    <source>
        <strain evidence="13 14">Aroian</strain>
        <tissue evidence="13">Whole animal</tissue>
    </source>
</reference>
<organism evidence="13 14">
    <name type="scientific">Necator americanus</name>
    <name type="common">Human hookworm</name>
    <dbReference type="NCBI Taxonomy" id="51031"/>
    <lineage>
        <taxon>Eukaryota</taxon>
        <taxon>Metazoa</taxon>
        <taxon>Ecdysozoa</taxon>
        <taxon>Nematoda</taxon>
        <taxon>Chromadorea</taxon>
        <taxon>Rhabditida</taxon>
        <taxon>Rhabditina</taxon>
        <taxon>Rhabditomorpha</taxon>
        <taxon>Strongyloidea</taxon>
        <taxon>Ancylostomatidae</taxon>
        <taxon>Bunostominae</taxon>
        <taxon>Necator</taxon>
    </lineage>
</organism>
<dbReference type="Pfam" id="PF23194">
    <property type="entry name" value="NOMO_5th"/>
    <property type="match status" value="1"/>
</dbReference>
<comment type="caution">
    <text evidence="13">The sequence shown here is derived from an EMBL/GenBank/DDBJ whole genome shotgun (WGS) entry which is preliminary data.</text>
</comment>
<keyword evidence="2 7" id="KW-0812">Transmembrane</keyword>
<dbReference type="SUPFAM" id="SSF49478">
    <property type="entry name" value="Cna protein B-type domain"/>
    <property type="match status" value="1"/>
</dbReference>
<dbReference type="InterPro" id="IPR055075">
    <property type="entry name" value="NOMO-like_N"/>
</dbReference>
<accession>A0ABR1D5T0</accession>
<evidence type="ECO:0000313" key="13">
    <source>
        <dbReference type="EMBL" id="KAK6745441.1"/>
    </source>
</evidence>
<feature type="domain" description="NOMO-like N-terminal beta-sandwich" evidence="8">
    <location>
        <begin position="36"/>
        <end position="120"/>
    </location>
</feature>
<evidence type="ECO:0008006" key="15">
    <source>
        <dbReference type="Google" id="ProtNLM"/>
    </source>
</evidence>
<keyword evidence="4" id="KW-0256">Endoplasmic reticulum</keyword>
<dbReference type="Gene3D" id="2.60.40.10">
    <property type="entry name" value="Immunoglobulins"/>
    <property type="match status" value="1"/>
</dbReference>
<dbReference type="Proteomes" id="UP001303046">
    <property type="component" value="Unassembled WGS sequence"/>
</dbReference>
<evidence type="ECO:0000313" key="14">
    <source>
        <dbReference type="Proteomes" id="UP001303046"/>
    </source>
</evidence>
<keyword evidence="3" id="KW-0732">Signal</keyword>
<dbReference type="PANTHER" id="PTHR23303">
    <property type="entry name" value="CARBOXYPEPTIDASE REGULATORY REGION-CONTAINING"/>
    <property type="match status" value="1"/>
</dbReference>
<feature type="domain" description="NOMO second beta-sandwich" evidence="10">
    <location>
        <begin position="123"/>
        <end position="206"/>
    </location>
</feature>
<dbReference type="Gene3D" id="2.60.40.1120">
    <property type="entry name" value="Carboxypeptidase-like, regulatory domain"/>
    <property type="match status" value="1"/>
</dbReference>
<dbReference type="InterPro" id="IPR055074">
    <property type="entry name" value="NOMO1-3_2nd"/>
</dbReference>
<protein>
    <recommendedName>
        <fullName evidence="15">Cna protein B-type domain protein</fullName>
    </recommendedName>
</protein>
<dbReference type="InterPro" id="IPR055073">
    <property type="entry name" value="NOMO1-like_9th"/>
</dbReference>
<dbReference type="Pfam" id="PF22902">
    <property type="entry name" value="NOMO1-like_9th"/>
    <property type="match status" value="1"/>
</dbReference>
<proteinExistence type="predicted"/>
<dbReference type="InterPro" id="IPR056190">
    <property type="entry name" value="NOMO_5th"/>
</dbReference>
<dbReference type="EMBL" id="JAVFWL010000003">
    <property type="protein sequence ID" value="KAK6745441.1"/>
    <property type="molecule type" value="Genomic_DNA"/>
</dbReference>
<dbReference type="SUPFAM" id="SSF49452">
    <property type="entry name" value="Starch-binding domain-like"/>
    <property type="match status" value="2"/>
</dbReference>
<evidence type="ECO:0000259" key="11">
    <source>
        <dbReference type="Pfam" id="PF23141"/>
    </source>
</evidence>
<evidence type="ECO:0000256" key="6">
    <source>
        <dbReference type="ARBA" id="ARBA00023136"/>
    </source>
</evidence>
<feature type="domain" description="NOMO-like ninth beta-sandwich" evidence="9">
    <location>
        <begin position="715"/>
        <end position="785"/>
    </location>
</feature>
<feature type="transmembrane region" description="Helical" evidence="7">
    <location>
        <begin position="1071"/>
        <end position="1090"/>
    </location>
</feature>
<comment type="subcellular location">
    <subcellularLocation>
        <location evidence="1">Endoplasmic reticulum membrane</location>
        <topology evidence="1">Single-pass type I membrane protein</topology>
    </subcellularLocation>
</comment>
<evidence type="ECO:0000259" key="8">
    <source>
        <dbReference type="Pfam" id="PF22898"/>
    </source>
</evidence>
<dbReference type="PANTHER" id="PTHR23303:SF14">
    <property type="entry name" value="BOS COMPLEX SUBUNIT NOMO1-RELATED"/>
    <property type="match status" value="1"/>
</dbReference>
<evidence type="ECO:0000256" key="2">
    <source>
        <dbReference type="ARBA" id="ARBA00022692"/>
    </source>
</evidence>
<keyword evidence="14" id="KW-1185">Reference proteome</keyword>
<dbReference type="Pfam" id="PF22898">
    <property type="entry name" value="NOMO1-like_1st"/>
    <property type="match status" value="1"/>
</dbReference>
<feature type="domain" description="NOMO fifth transthyretin-like" evidence="12">
    <location>
        <begin position="395"/>
        <end position="472"/>
    </location>
</feature>
<dbReference type="Pfam" id="PF22904">
    <property type="entry name" value="NOMO1-like_2nd"/>
    <property type="match status" value="1"/>
</dbReference>
<dbReference type="InterPro" id="IPR013784">
    <property type="entry name" value="Carb-bd-like_fold"/>
</dbReference>
<feature type="domain" description="NOMO seventh transthyretin-like" evidence="11">
    <location>
        <begin position="561"/>
        <end position="630"/>
    </location>
</feature>
<sequence>MIAKFSVFSLGQQMMKKAVLLFGVLTYALADIYSCGGFVKSNVPIDYSKIQVKLLTPEGHLKHEEECNPQNGYYMIPIYNKGRYSLKVSAPEGWYFEPETFDFKLDGFNDPCSKNEDINFFLAGFSIHGVVDGGSGKGPTGLSLTLKQDGKVIDTATTTENGKYSFRAVAGKYEVSTGADSSVCISHGKAIVEVKNAPVLIKPDLRIAGYQFTASVMNKDRPLPGVRITLYSETMPELEKCKPITTPVSGIENVKFICPIGITSAEGQVIVPCLPSGVYFAKADYKDGETEFLFSPSVQEVHVKDHAVKVAFSVTGFTARGRVVVGGKGVAGAEVLVGGKKVTETDSNGYYTLSDLKEGTLEITAKAPHTVFSVEKNTLKLPHIKINDVKVEGFEVCGSVEKTASEQIATPLVLKRSNNADTVSIRPGSDGKFCKMVAPAKYTISPADVSSTLTPRSLDIDVTASSVHDLRFTHFKTDAVVLVTCIGTCETLSISLLHGGNVVDTVSGKDEFVFKNIGPGNYKVHINEGDRACWEQRELPLVVEKVRPQPVHFVQSGFSASIQLSHSAQLKWSHSDKKQLKGDVNAPAGLSSVCVPVQGRYHVHLISCMNFDPQQFDISVASDQVYEAKAMDAKITGAIKSTDGSGFIVKVKSGAGERDVSVSSNGVFAFHEPLTSNGDVVMTPHSATHLFDPPSFALRFRGDCAENVVTFIATKGIFIDGSITPPVSGVKITAKHEKDVNVYFETVSDSKGKYRIGPVRRVQDIKITAELDGYSFSEKPGHVGQILSMKLSKLTVVVSDMATSERLDDVLLSIVGEKDYRSNTMIDKNGEINFVGLAPGEYFLRAILQEYKFEPSTTTIAVKEGQHEHIELRGKRVSFSVFGRVREMSGAAVVGVIIEALSEQCDQHQSEATTTQDGSYRIRALKPSCQYRVSIKSGADGAAAPHCFPSQFEVRMTAEDLKGLDMVAAPYDLSTDLAVEMEFGTMTIPPLYRLYVQRDGETITQSVIHAPVTVFYLNNLPRDGREYSVRVEPDRQHQTFPAKTVFFTTDAPVRVVRIPITSSKRSGEVEISAGSLLALPFFGLLALVFFNQGRSLELFRSFISIVRPASPSVERKKRK</sequence>
<evidence type="ECO:0000259" key="10">
    <source>
        <dbReference type="Pfam" id="PF22904"/>
    </source>
</evidence>
<keyword evidence="5 7" id="KW-1133">Transmembrane helix</keyword>
<name>A0ABR1D5T0_NECAM</name>
<keyword evidence="6 7" id="KW-0472">Membrane</keyword>